<protein>
    <submittedName>
        <fullName evidence="2">Uncharacterized protein</fullName>
    </submittedName>
</protein>
<accession>A0A7J6QJ45</accession>
<dbReference type="AlphaFoldDB" id="A0A7J6QJ45"/>
<evidence type="ECO:0000256" key="1">
    <source>
        <dbReference type="SAM" id="MobiDB-lite"/>
    </source>
</evidence>
<sequence length="480" mass="53791">MPPAPVAAASLSLLGGGRPSRPSKLLLPHFVMRRPYHLVSYYYPLLAAPFDDPPGFSSSSSSTAIAGPYSSGLPLPPPPSAAVYVFFYASTLDGVVPLVDYSWSSAPLSWIPLLEVESYSSPLPLMGSSTRSRTRSRSPAGSGSTVESTASAAAAPRGEGRVRGSMADDVVPRPSSRHQRQRSRSRDGGVERRRRSSTDEHYYREGGGSGSSSRRNRYGPREPRGSSPSRGYSFYPEDRHRRREGDNYRRRDSSDYRRRDGDDYRRRDGDDYRRRDGDDYRRRDSEDYRPRRREDRSDRPGGGGSYYDVRTSRAPSDSSSLHYVNSSSRETGGIRDVLRPDKQGDLRTRTDDNQVHHSRGDSRPRHRESSRPSPKRQVGPEESPTSPPLDVKAQPVVPARKPTPVVEFGKAIRQDPRATVQKGNVLELSCDCPRKYVPDAVARPLRDPAWLSSVKWEEATFEERIMLRREFAPRAVANAR</sequence>
<feature type="compositionally biased region" description="Basic and acidic residues" evidence="1">
    <location>
        <begin position="332"/>
        <end position="370"/>
    </location>
</feature>
<feature type="compositionally biased region" description="Basic and acidic residues" evidence="1">
    <location>
        <begin position="184"/>
        <end position="204"/>
    </location>
</feature>
<comment type="caution">
    <text evidence="2">The sequence shown here is derived from an EMBL/GenBank/DDBJ whole genome shotgun (WGS) entry which is preliminary data.</text>
</comment>
<evidence type="ECO:0000313" key="3">
    <source>
        <dbReference type="Proteomes" id="UP000574390"/>
    </source>
</evidence>
<name>A0A7J6QJ45_PEROL</name>
<organism evidence="2 3">
    <name type="scientific">Perkinsus olseni</name>
    <name type="common">Perkinsus atlanticus</name>
    <dbReference type="NCBI Taxonomy" id="32597"/>
    <lineage>
        <taxon>Eukaryota</taxon>
        <taxon>Sar</taxon>
        <taxon>Alveolata</taxon>
        <taxon>Perkinsozoa</taxon>
        <taxon>Perkinsea</taxon>
        <taxon>Perkinsida</taxon>
        <taxon>Perkinsidae</taxon>
        <taxon>Perkinsus</taxon>
    </lineage>
</organism>
<dbReference type="Proteomes" id="UP000574390">
    <property type="component" value="Unassembled WGS sequence"/>
</dbReference>
<feature type="compositionally biased region" description="Low complexity" evidence="1">
    <location>
        <begin position="127"/>
        <end position="157"/>
    </location>
</feature>
<evidence type="ECO:0000313" key="2">
    <source>
        <dbReference type="EMBL" id="KAF4708258.1"/>
    </source>
</evidence>
<reference evidence="2 3" key="1">
    <citation type="submission" date="2020-04" db="EMBL/GenBank/DDBJ databases">
        <title>Perkinsus olseni comparative genomics.</title>
        <authorList>
            <person name="Bogema D.R."/>
        </authorList>
    </citation>
    <scope>NUCLEOTIDE SEQUENCE [LARGE SCALE GENOMIC DNA]</scope>
    <source>
        <strain evidence="2">ATCC PRA-205</strain>
    </source>
</reference>
<gene>
    <name evidence="2" type="ORF">FOZ62_009651</name>
</gene>
<proteinExistence type="predicted"/>
<feature type="non-terminal residue" evidence="2">
    <location>
        <position position="480"/>
    </location>
</feature>
<feature type="compositionally biased region" description="Basic and acidic residues" evidence="1">
    <location>
        <begin position="236"/>
        <end position="299"/>
    </location>
</feature>
<feature type="region of interest" description="Disordered" evidence="1">
    <location>
        <begin position="125"/>
        <end position="394"/>
    </location>
</feature>
<dbReference type="EMBL" id="JABANM010029287">
    <property type="protein sequence ID" value="KAF4708258.1"/>
    <property type="molecule type" value="Genomic_DNA"/>
</dbReference>
<feature type="compositionally biased region" description="Polar residues" evidence="1">
    <location>
        <begin position="313"/>
        <end position="330"/>
    </location>
</feature>